<gene>
    <name evidence="2" type="ORF">CHX27_03660</name>
</gene>
<evidence type="ECO:0000313" key="2">
    <source>
        <dbReference type="EMBL" id="OYQ46912.1"/>
    </source>
</evidence>
<dbReference type="InterPro" id="IPR007110">
    <property type="entry name" value="Ig-like_dom"/>
</dbReference>
<dbReference type="PROSITE" id="PS50835">
    <property type="entry name" value="IG_LIKE"/>
    <property type="match status" value="1"/>
</dbReference>
<organism evidence="2 3">
    <name type="scientific">Flavobacterium aurantiibacter</name>
    <dbReference type="NCBI Taxonomy" id="2023067"/>
    <lineage>
        <taxon>Bacteria</taxon>
        <taxon>Pseudomonadati</taxon>
        <taxon>Bacteroidota</taxon>
        <taxon>Flavobacteriia</taxon>
        <taxon>Flavobacteriales</taxon>
        <taxon>Flavobacteriaceae</taxon>
        <taxon>Flavobacterium</taxon>
    </lineage>
</organism>
<protein>
    <recommendedName>
        <fullName evidence="1">Ig-like domain-containing protein</fullName>
    </recommendedName>
</protein>
<sequence>MSGFGQNSGTTITVCNLWVSSPDLLETTFSNYDPSIHTYTLHQTTAGALENTNLIPVGIVITTSMTLYLRIVNTNTQEISIEALTILISPLILSGATTLDAPTSSAICSVESGGTAPFTFTWSIQGAVVTEGSISTLTIPSNSQASMITCTVTDASDCISSVSMQVVPSASAFDDTITLTTSEIEIVTSSTSVYANDYLNFQSLTFPVIQQQVYLEETGEGWDNFNLNPNGTISALPGTAAGIYNLQYSIFHVNGGFVGSASINLQVFYSAFELIAFVDWDGNGIKSDDEPLFTEGKFLISGSDGTELELYSDTGTYVYNSVSNTTYGFSYQVNDGSLPLFSCETSFLDINPVAGSTTTYFFPITSIPEINGAVSLISYQTPSPGFTRYYEVKVKNIGSLPIVNAVLNVQKPENSTLVSYCNTCIATADGFQKTNITLAPFEQAVLPFEVQFNTIPNIQLGDYV</sequence>
<reference evidence="2 3" key="1">
    <citation type="submission" date="2017-07" db="EMBL/GenBank/DDBJ databases">
        <title>Flavobacterium cyanobacteriorum sp. nov., isolated from cyanobacterial aggregates in a eutrophic lake.</title>
        <authorList>
            <person name="Cai H."/>
        </authorList>
    </citation>
    <scope>NUCLEOTIDE SEQUENCE [LARGE SCALE GENOMIC DNA]</scope>
    <source>
        <strain evidence="2 3">TH167</strain>
    </source>
</reference>
<dbReference type="Proteomes" id="UP000216035">
    <property type="component" value="Unassembled WGS sequence"/>
</dbReference>
<dbReference type="AlphaFoldDB" id="A0A255ZZR6"/>
<name>A0A255ZZR6_9FLAO</name>
<feature type="non-terminal residue" evidence="2">
    <location>
        <position position="464"/>
    </location>
</feature>
<comment type="caution">
    <text evidence="2">The sequence shown here is derived from an EMBL/GenBank/DDBJ whole genome shotgun (WGS) entry which is preliminary data.</text>
</comment>
<feature type="domain" description="Ig-like" evidence="1">
    <location>
        <begin position="90"/>
        <end position="167"/>
    </location>
</feature>
<proteinExistence type="predicted"/>
<evidence type="ECO:0000313" key="3">
    <source>
        <dbReference type="Proteomes" id="UP000216035"/>
    </source>
</evidence>
<accession>A0A255ZZR6</accession>
<dbReference type="EMBL" id="NOXX01000154">
    <property type="protein sequence ID" value="OYQ46912.1"/>
    <property type="molecule type" value="Genomic_DNA"/>
</dbReference>
<evidence type="ECO:0000259" key="1">
    <source>
        <dbReference type="PROSITE" id="PS50835"/>
    </source>
</evidence>
<keyword evidence="3" id="KW-1185">Reference proteome</keyword>